<protein>
    <submittedName>
        <fullName evidence="2">Nucleotidyltransferase domain-containing protein</fullName>
    </submittedName>
</protein>
<keyword evidence="3" id="KW-1185">Reference proteome</keyword>
<evidence type="ECO:0000313" key="2">
    <source>
        <dbReference type="EMBL" id="SNY06279.1"/>
    </source>
</evidence>
<dbReference type="Gene3D" id="3.30.460.10">
    <property type="entry name" value="Beta Polymerase, domain 2"/>
    <property type="match status" value="1"/>
</dbReference>
<gene>
    <name evidence="2" type="ORF">SAMN05421748_101665</name>
</gene>
<sequence>MALTDAQLAAMAAELIHVPGIAAVALGGSRARGTHRPDSDTDLGLYYQQPLDVDRLTEAARAIAGPSAQVTAPGGWGPWVDGGGWLEVDGDAVDLIYRDLDRVTAVCEGVEQGRYAFHTQAGHPLGFADHAYAGEVALAQVLADPSGELEALRRRLRVYPPALSRELVAGLWEADFLIMLARKGITRGDSAYVSGCLFRLAGVCAHALHGAAGHWLINEKGAVAAAAALPGAPAHFAERVDKAFAAVDGDPLRLRLAIDIAADLVLDTADACTMMMR</sequence>
<dbReference type="InterPro" id="IPR002934">
    <property type="entry name" value="Polymerase_NTP_transf_dom"/>
</dbReference>
<dbReference type="EMBL" id="OBDY01000001">
    <property type="protein sequence ID" value="SNY06279.1"/>
    <property type="molecule type" value="Genomic_DNA"/>
</dbReference>
<dbReference type="RefSeq" id="WP_245922759.1">
    <property type="nucleotide sequence ID" value="NZ_OBDY01000001.1"/>
</dbReference>
<accession>A0A285F4Q3</accession>
<proteinExistence type="predicted"/>
<dbReference type="AlphaFoldDB" id="A0A285F4Q3"/>
<evidence type="ECO:0000259" key="1">
    <source>
        <dbReference type="Pfam" id="PF01909"/>
    </source>
</evidence>
<keyword evidence="2" id="KW-0808">Transferase</keyword>
<reference evidence="2 3" key="1">
    <citation type="submission" date="2017-09" db="EMBL/GenBank/DDBJ databases">
        <authorList>
            <person name="Ehlers B."/>
            <person name="Leendertz F.H."/>
        </authorList>
    </citation>
    <scope>NUCLEOTIDE SEQUENCE [LARGE SCALE GENOMIC DNA]</scope>
    <source>
        <strain evidence="2 3">CGMCC 4.6857</strain>
    </source>
</reference>
<dbReference type="InterPro" id="IPR043519">
    <property type="entry name" value="NT_sf"/>
</dbReference>
<feature type="domain" description="Polymerase nucleotidyl transferase" evidence="1">
    <location>
        <begin position="21"/>
        <end position="56"/>
    </location>
</feature>
<dbReference type="GO" id="GO:0016779">
    <property type="term" value="F:nucleotidyltransferase activity"/>
    <property type="evidence" value="ECO:0007669"/>
    <property type="project" value="InterPro"/>
</dbReference>
<evidence type="ECO:0000313" key="3">
    <source>
        <dbReference type="Proteomes" id="UP000219612"/>
    </source>
</evidence>
<dbReference type="SUPFAM" id="SSF81301">
    <property type="entry name" value="Nucleotidyltransferase"/>
    <property type="match status" value="1"/>
</dbReference>
<dbReference type="CDD" id="cd05403">
    <property type="entry name" value="NT_KNTase_like"/>
    <property type="match status" value="1"/>
</dbReference>
<organism evidence="2 3">
    <name type="scientific">Paractinoplanes atraurantiacus</name>
    <dbReference type="NCBI Taxonomy" id="1036182"/>
    <lineage>
        <taxon>Bacteria</taxon>
        <taxon>Bacillati</taxon>
        <taxon>Actinomycetota</taxon>
        <taxon>Actinomycetes</taxon>
        <taxon>Micromonosporales</taxon>
        <taxon>Micromonosporaceae</taxon>
        <taxon>Paractinoplanes</taxon>
    </lineage>
</organism>
<dbReference type="Pfam" id="PF01909">
    <property type="entry name" value="NTP_transf_2"/>
    <property type="match status" value="1"/>
</dbReference>
<dbReference type="Proteomes" id="UP000219612">
    <property type="component" value="Unassembled WGS sequence"/>
</dbReference>
<name>A0A285F4Q3_9ACTN</name>